<evidence type="ECO:0000259" key="7">
    <source>
        <dbReference type="PROSITE" id="PS50850"/>
    </source>
</evidence>
<feature type="transmembrane region" description="Helical" evidence="6">
    <location>
        <begin position="378"/>
        <end position="398"/>
    </location>
</feature>
<feature type="transmembrane region" description="Helical" evidence="6">
    <location>
        <begin position="257"/>
        <end position="275"/>
    </location>
</feature>
<feature type="transmembrane region" description="Helical" evidence="6">
    <location>
        <begin position="39"/>
        <end position="60"/>
    </location>
</feature>
<feature type="transmembrane region" description="Helical" evidence="6">
    <location>
        <begin position="311"/>
        <end position="335"/>
    </location>
</feature>
<dbReference type="Proteomes" id="UP001596547">
    <property type="component" value="Unassembled WGS sequence"/>
</dbReference>
<feature type="transmembrane region" description="Helical" evidence="6">
    <location>
        <begin position="7"/>
        <end position="33"/>
    </location>
</feature>
<gene>
    <name evidence="8" type="ORF">ACFQPE_17260</name>
</gene>
<feature type="transmembrane region" description="Helical" evidence="6">
    <location>
        <begin position="72"/>
        <end position="89"/>
    </location>
</feature>
<feature type="transmembrane region" description="Helical" evidence="6">
    <location>
        <begin position="287"/>
        <end position="305"/>
    </location>
</feature>
<evidence type="ECO:0000313" key="8">
    <source>
        <dbReference type="EMBL" id="MFC7318528.1"/>
    </source>
</evidence>
<feature type="transmembrane region" description="Helical" evidence="6">
    <location>
        <begin position="208"/>
        <end position="228"/>
    </location>
</feature>
<dbReference type="RefSeq" id="WP_276306630.1">
    <property type="nucleotide sequence ID" value="NZ_CP119993.1"/>
</dbReference>
<evidence type="ECO:0000313" key="9">
    <source>
        <dbReference type="Proteomes" id="UP001596547"/>
    </source>
</evidence>
<feature type="transmembrane region" description="Helical" evidence="6">
    <location>
        <begin position="347"/>
        <end position="372"/>
    </location>
</feature>
<evidence type="ECO:0000256" key="1">
    <source>
        <dbReference type="ARBA" id="ARBA00004651"/>
    </source>
</evidence>
<dbReference type="InterPro" id="IPR036259">
    <property type="entry name" value="MFS_trans_sf"/>
</dbReference>
<proteinExistence type="predicted"/>
<keyword evidence="9" id="KW-1185">Reference proteome</keyword>
<evidence type="ECO:0000256" key="3">
    <source>
        <dbReference type="ARBA" id="ARBA00022692"/>
    </source>
</evidence>
<feature type="domain" description="Major facilitator superfamily (MFS) profile" evidence="7">
    <location>
        <begin position="1"/>
        <end position="401"/>
    </location>
</feature>
<dbReference type="PANTHER" id="PTHR43124">
    <property type="entry name" value="PURINE EFFLUX PUMP PBUE"/>
    <property type="match status" value="1"/>
</dbReference>
<dbReference type="Gene3D" id="1.20.1250.20">
    <property type="entry name" value="MFS general substrate transporter like domains"/>
    <property type="match status" value="1"/>
</dbReference>
<evidence type="ECO:0000256" key="5">
    <source>
        <dbReference type="ARBA" id="ARBA00023136"/>
    </source>
</evidence>
<sequence>MADDDNAIAGFTMLAHGMFHTYELSIPIFIVIWLDVFDVSAAVLGTVIGLGYGLIGIGAVPSGILADRYGSRTLIIASVVGMSGGFFLLSLAPNVYVLAIAIMIWGAAASVYHPAGLSLISRCANERGTVFAYHGVGGNVGTALGPLTAALLLVFLDWQWVVRLLALPAVPVVLFGSRIGFDDAVQPSSTDGGRESFDLQGVFAQSRLLFTTGFTLAFVVVMLYGTYYRGLLTFLPDMIAGLPRFEPVSVFGQTADPAQYIYTGLLMVGILGQYTGGRITDHVRTEYALLASLAVLAGLAFVFLPSSAVGVAPFLLVCALLGFTLYATAPIYQVVIAERADENVHGLSYGFTYLGMFGFGAAGAALAGTLLTYFDAPALLGVLGVIALVAAILVVVLLRRP</sequence>
<keyword evidence="4 6" id="KW-1133">Transmembrane helix</keyword>
<dbReference type="Pfam" id="PF07690">
    <property type="entry name" value="MFS_1"/>
    <property type="match status" value="1"/>
</dbReference>
<dbReference type="InterPro" id="IPR050189">
    <property type="entry name" value="MFS_Efflux_Transporters"/>
</dbReference>
<name>A0ABD6ADA1_9EURY</name>
<feature type="transmembrane region" description="Helical" evidence="6">
    <location>
        <begin position="160"/>
        <end position="181"/>
    </location>
</feature>
<dbReference type="EMBL" id="JBHTBF010000003">
    <property type="protein sequence ID" value="MFC7318528.1"/>
    <property type="molecule type" value="Genomic_DNA"/>
</dbReference>
<keyword evidence="3 6" id="KW-0812">Transmembrane</keyword>
<reference evidence="8 9" key="1">
    <citation type="journal article" date="2019" name="Int. J. Syst. Evol. Microbiol.">
        <title>The Global Catalogue of Microorganisms (GCM) 10K type strain sequencing project: providing services to taxonomists for standard genome sequencing and annotation.</title>
        <authorList>
            <consortium name="The Broad Institute Genomics Platform"/>
            <consortium name="The Broad Institute Genome Sequencing Center for Infectious Disease"/>
            <person name="Wu L."/>
            <person name="Ma J."/>
        </authorList>
    </citation>
    <scope>NUCLEOTIDE SEQUENCE [LARGE SCALE GENOMIC DNA]</scope>
    <source>
        <strain evidence="8 9">PSR21</strain>
    </source>
</reference>
<dbReference type="PROSITE" id="PS50850">
    <property type="entry name" value="MFS"/>
    <property type="match status" value="1"/>
</dbReference>
<dbReference type="PANTHER" id="PTHR43124:SF3">
    <property type="entry name" value="CHLORAMPHENICOL EFFLUX PUMP RV0191"/>
    <property type="match status" value="1"/>
</dbReference>
<dbReference type="InterPro" id="IPR011701">
    <property type="entry name" value="MFS"/>
</dbReference>
<accession>A0ABD6ADA1</accession>
<keyword evidence="5 6" id="KW-0472">Membrane</keyword>
<feature type="transmembrane region" description="Helical" evidence="6">
    <location>
        <begin position="95"/>
        <end position="119"/>
    </location>
</feature>
<comment type="subcellular location">
    <subcellularLocation>
        <location evidence="1">Cell membrane</location>
        <topology evidence="1">Multi-pass membrane protein</topology>
    </subcellularLocation>
</comment>
<protein>
    <submittedName>
        <fullName evidence="8">MFS transporter</fullName>
    </submittedName>
</protein>
<dbReference type="SUPFAM" id="SSF103473">
    <property type="entry name" value="MFS general substrate transporter"/>
    <property type="match status" value="1"/>
</dbReference>
<evidence type="ECO:0000256" key="6">
    <source>
        <dbReference type="SAM" id="Phobius"/>
    </source>
</evidence>
<evidence type="ECO:0000256" key="2">
    <source>
        <dbReference type="ARBA" id="ARBA00022475"/>
    </source>
</evidence>
<comment type="caution">
    <text evidence="8">The sequence shown here is derived from an EMBL/GenBank/DDBJ whole genome shotgun (WGS) entry which is preliminary data.</text>
</comment>
<dbReference type="GeneID" id="79317288"/>
<dbReference type="GO" id="GO:0005886">
    <property type="term" value="C:plasma membrane"/>
    <property type="evidence" value="ECO:0007669"/>
    <property type="project" value="UniProtKB-SubCell"/>
</dbReference>
<evidence type="ECO:0000256" key="4">
    <source>
        <dbReference type="ARBA" id="ARBA00022989"/>
    </source>
</evidence>
<dbReference type="InterPro" id="IPR020846">
    <property type="entry name" value="MFS_dom"/>
</dbReference>
<organism evidence="8 9">
    <name type="scientific">Halomarina halobia</name>
    <dbReference type="NCBI Taxonomy" id="3033386"/>
    <lineage>
        <taxon>Archaea</taxon>
        <taxon>Methanobacteriati</taxon>
        <taxon>Methanobacteriota</taxon>
        <taxon>Stenosarchaea group</taxon>
        <taxon>Halobacteria</taxon>
        <taxon>Halobacteriales</taxon>
        <taxon>Natronomonadaceae</taxon>
        <taxon>Halomarina</taxon>
    </lineage>
</organism>
<feature type="transmembrane region" description="Helical" evidence="6">
    <location>
        <begin position="131"/>
        <end position="154"/>
    </location>
</feature>
<dbReference type="AlphaFoldDB" id="A0ABD6ADA1"/>
<keyword evidence="2" id="KW-1003">Cell membrane</keyword>